<evidence type="ECO:0000313" key="1">
    <source>
        <dbReference type="EMBL" id="PTB60215.1"/>
    </source>
</evidence>
<dbReference type="EMBL" id="KZ679675">
    <property type="protein sequence ID" value="PTB60215.1"/>
    <property type="molecule type" value="Genomic_DNA"/>
</dbReference>
<dbReference type="STRING" id="983964.A0A2T4AT24"/>
<name>A0A2T4AT24_TRIHA</name>
<dbReference type="RefSeq" id="XP_024779892.1">
    <property type="nucleotide sequence ID" value="XM_024918141.1"/>
</dbReference>
<organism evidence="1 2">
    <name type="scientific">Trichoderma harzianum CBS 226.95</name>
    <dbReference type="NCBI Taxonomy" id="983964"/>
    <lineage>
        <taxon>Eukaryota</taxon>
        <taxon>Fungi</taxon>
        <taxon>Dikarya</taxon>
        <taxon>Ascomycota</taxon>
        <taxon>Pezizomycotina</taxon>
        <taxon>Sordariomycetes</taxon>
        <taxon>Hypocreomycetidae</taxon>
        <taxon>Hypocreales</taxon>
        <taxon>Hypocreaceae</taxon>
        <taxon>Trichoderma</taxon>
    </lineage>
</organism>
<keyword evidence="2" id="KW-1185">Reference proteome</keyword>
<dbReference type="GeneID" id="36626710"/>
<dbReference type="AlphaFoldDB" id="A0A2T4AT24"/>
<dbReference type="Proteomes" id="UP000241690">
    <property type="component" value="Unassembled WGS sequence"/>
</dbReference>
<protein>
    <submittedName>
        <fullName evidence="1">Uncharacterized protein</fullName>
    </submittedName>
</protein>
<gene>
    <name evidence="1" type="ORF">M431DRAFT_502316</name>
</gene>
<accession>A0A2T4AT24</accession>
<reference evidence="1 2" key="1">
    <citation type="submission" date="2016-07" db="EMBL/GenBank/DDBJ databases">
        <title>Multiple horizontal gene transfer events from other fungi enriched the ability of initially mycotrophic Trichoderma (Ascomycota) to feed on dead plant biomass.</title>
        <authorList>
            <consortium name="DOE Joint Genome Institute"/>
            <person name="Aerts A."/>
            <person name="Atanasova L."/>
            <person name="Chenthamara K."/>
            <person name="Zhang J."/>
            <person name="Grujic M."/>
            <person name="Henrissat B."/>
            <person name="Kuo A."/>
            <person name="Salamov A."/>
            <person name="Lipzen A."/>
            <person name="Labutti K."/>
            <person name="Barry K."/>
            <person name="Miao Y."/>
            <person name="Rahimi M.J."/>
            <person name="Shen Q."/>
            <person name="Grigoriev I.V."/>
            <person name="Kubicek C.P."/>
            <person name="Druzhinina I.S."/>
        </authorList>
    </citation>
    <scope>NUCLEOTIDE SEQUENCE [LARGE SCALE GENOMIC DNA]</scope>
    <source>
        <strain evidence="1 2">CBS 226.95</strain>
    </source>
</reference>
<proteinExistence type="predicted"/>
<sequence length="145" mass="16955">MDERVFPDQEPGPRNPRWGDEVCNSLILRRKTDEICSFRLRIPYLKALDTPPEIPQELRKFALKFPNDLLTDGDLLHAHLVWYDLLQAPELNQERSMEEARKGAKRDSAAWTVPEADLVECILAWPHYLRWTEETGGSECHNLFR</sequence>
<evidence type="ECO:0000313" key="2">
    <source>
        <dbReference type="Proteomes" id="UP000241690"/>
    </source>
</evidence>